<gene>
    <name evidence="1" type="ORF">N5D63_01940</name>
</gene>
<comment type="caution">
    <text evidence="1">The sequence shown here is derived from an EMBL/GenBank/DDBJ whole genome shotgun (WGS) entry which is preliminary data.</text>
</comment>
<proteinExistence type="predicted"/>
<dbReference type="EMBL" id="JAOCEK010000001">
    <property type="protein sequence ID" value="MDH1332899.1"/>
    <property type="molecule type" value="Genomic_DNA"/>
</dbReference>
<reference evidence="1" key="1">
    <citation type="submission" date="2022-09" db="EMBL/GenBank/DDBJ databases">
        <title>Intensive care unit water sources are persistently colonized with multi-drug resistant bacteria and are the site of extensive horizontal gene transfer of antibiotic resistance genes.</title>
        <authorList>
            <person name="Diorio-Toth L."/>
        </authorList>
    </citation>
    <scope>NUCLEOTIDE SEQUENCE</scope>
    <source>
        <strain evidence="1">GD03832</strain>
    </source>
</reference>
<dbReference type="AlphaFoldDB" id="A0AA42TSN3"/>
<dbReference type="RefSeq" id="WP_280006584.1">
    <property type="nucleotide sequence ID" value="NZ_JAOCEK010000001.1"/>
</dbReference>
<dbReference type="Proteomes" id="UP001161065">
    <property type="component" value="Unassembled WGS sequence"/>
</dbReference>
<evidence type="ECO:0000313" key="1">
    <source>
        <dbReference type="EMBL" id="MDH1332899.1"/>
    </source>
</evidence>
<protein>
    <submittedName>
        <fullName evidence="1">Uncharacterized protein</fullName>
    </submittedName>
</protein>
<name>A0AA42TSN3_9BURK</name>
<organism evidence="1 2">
    <name type="scientific">Comamonas thiooxydans</name>
    <dbReference type="NCBI Taxonomy" id="363952"/>
    <lineage>
        <taxon>Bacteria</taxon>
        <taxon>Pseudomonadati</taxon>
        <taxon>Pseudomonadota</taxon>
        <taxon>Betaproteobacteria</taxon>
        <taxon>Burkholderiales</taxon>
        <taxon>Comamonadaceae</taxon>
        <taxon>Comamonas</taxon>
    </lineage>
</organism>
<accession>A0AA42TSN3</accession>
<evidence type="ECO:0000313" key="2">
    <source>
        <dbReference type="Proteomes" id="UP001161065"/>
    </source>
</evidence>
<sequence length="420" mass="49152">MFDDYDYKSSSLFQVTFKQRSEDRLLPWEIAGFFNQFNTVYYKNDLLNSISSALLRGISPKDIIISEGSLPLNRRYAKLDLLPEFEAARYFYPIGKPHSLVPSIKTRNINFLYENFYGVNSLLHSRKFRPLGISYLVNALKIQSEKSDLHAEQYLITTAIKFSEQYHKKYSKHYSDRTPIEESDITAKLSKIKEKQNKSLNILKEIENFDDTLLERVLFSTKKEDKKYQKELEIFFEIFNHTTRPVVYIRVGGGYVRILSRSLVNKTVGGGLELKSAQKNSPLLAIFQGAATLWQTQVDVQHKKEMHKMEILIKEQQLREATAKANMEEEKFQQFKKISSFEVANEIIQSDIFDHQRLPESHIKRRLNSAYANNQEKSRIIYTQQDMEIVKRSIFKHKNLCVLFTCEELVFTADDNTKFV</sequence>